<evidence type="ECO:0000256" key="4">
    <source>
        <dbReference type="ARBA" id="ARBA00022759"/>
    </source>
</evidence>
<dbReference type="EMBL" id="JACIGK010000004">
    <property type="protein sequence ID" value="MBB4265154.1"/>
    <property type="molecule type" value="Genomic_DNA"/>
</dbReference>
<dbReference type="GO" id="GO:0003723">
    <property type="term" value="F:RNA binding"/>
    <property type="evidence" value="ECO:0007669"/>
    <property type="project" value="UniProtKB-KW"/>
</dbReference>
<dbReference type="PANTHER" id="PTHR30001">
    <property type="entry name" value="RIBONUCLEASE"/>
    <property type="match status" value="1"/>
</dbReference>
<dbReference type="AlphaFoldDB" id="A0A7W6RBX7"/>
<comment type="cofactor">
    <cofactor evidence="1">
        <name>Mg(2+)</name>
        <dbReference type="ChEBI" id="CHEBI:18420"/>
    </cofactor>
</comment>
<organism evidence="9 10">
    <name type="scientific">Roseospira visakhapatnamensis</name>
    <dbReference type="NCBI Taxonomy" id="390880"/>
    <lineage>
        <taxon>Bacteria</taxon>
        <taxon>Pseudomonadati</taxon>
        <taxon>Pseudomonadota</taxon>
        <taxon>Alphaproteobacteria</taxon>
        <taxon>Rhodospirillales</taxon>
        <taxon>Rhodospirillaceae</taxon>
        <taxon>Roseospira</taxon>
    </lineage>
</organism>
<evidence type="ECO:0000256" key="7">
    <source>
        <dbReference type="ARBA" id="ARBA00022884"/>
    </source>
</evidence>
<dbReference type="RefSeq" id="WP_184042783.1">
    <property type="nucleotide sequence ID" value="NZ_JACIGK010000004.1"/>
</dbReference>
<keyword evidence="7" id="KW-0694">RNA-binding</keyword>
<sequence>MTVAGAGDAVAAARAAPVALVASVSPGETRVARLERGRCVAVTCHRPWAAAPGAVLLGRLGPRLPGGGGAFVDLGAWGDGYLDAREVTATTPPQGAAVLVQVRQAARVDAPAGDKAARLTLAPALTTARLALGGRRPGAAVSRRLVDPAERTRLLDLVKDLVAPGESLVARTAAAGATPESLTADLARLRTAWAGLRARMDTARPPALLIPAPLDWDAVLSSRGPLPSVVILDDNAARDGVAEGLAEALGTDDPPPLALLVHAGADDLWEASGVAEAVDAALSPVVPLPGGGRLVVEPTSALVAVDVDAGAGPPGRANAAALAALPAEIRLRGLAGHIVVDLLPGGRGPRLAPTARQTLETALAADPAMPRLAGVSRLGLLELSRERRGPTLAEMMRGPAAQALAALRLAVREARATAATALAVTVSPQAAALLRGPLAPTVTEARTRLGLTLTVRPLSAGVDADPVIGPP</sequence>
<keyword evidence="5" id="KW-0378">Hydrolase</keyword>
<gene>
    <name evidence="9" type="ORF">GGD89_000769</name>
</gene>
<proteinExistence type="predicted"/>
<evidence type="ECO:0000259" key="8">
    <source>
        <dbReference type="Pfam" id="PF10150"/>
    </source>
</evidence>
<dbReference type="GO" id="GO:0004540">
    <property type="term" value="F:RNA nuclease activity"/>
    <property type="evidence" value="ECO:0007669"/>
    <property type="project" value="InterPro"/>
</dbReference>
<evidence type="ECO:0000256" key="6">
    <source>
        <dbReference type="ARBA" id="ARBA00022842"/>
    </source>
</evidence>
<accession>A0A7W6RBX7</accession>
<evidence type="ECO:0000313" key="10">
    <source>
        <dbReference type="Proteomes" id="UP000554286"/>
    </source>
</evidence>
<keyword evidence="10" id="KW-1185">Reference proteome</keyword>
<dbReference type="GO" id="GO:0006364">
    <property type="term" value="P:rRNA processing"/>
    <property type="evidence" value="ECO:0007669"/>
    <property type="project" value="TreeGrafter"/>
</dbReference>
<evidence type="ECO:0000256" key="2">
    <source>
        <dbReference type="ARBA" id="ARBA00022722"/>
    </source>
</evidence>
<evidence type="ECO:0000256" key="5">
    <source>
        <dbReference type="ARBA" id="ARBA00022801"/>
    </source>
</evidence>
<dbReference type="GO" id="GO:0016787">
    <property type="term" value="F:hydrolase activity"/>
    <property type="evidence" value="ECO:0007669"/>
    <property type="project" value="UniProtKB-KW"/>
</dbReference>
<name>A0A7W6RBX7_9PROT</name>
<keyword evidence="4" id="KW-0255">Endonuclease</keyword>
<reference evidence="9 10" key="1">
    <citation type="submission" date="2020-08" db="EMBL/GenBank/DDBJ databases">
        <title>Genome sequencing of Purple Non-Sulfur Bacteria from various extreme environments.</title>
        <authorList>
            <person name="Mayer M."/>
        </authorList>
    </citation>
    <scope>NUCLEOTIDE SEQUENCE [LARGE SCALE GENOMIC DNA]</scope>
    <source>
        <strain evidence="9 10">JA131</strain>
    </source>
</reference>
<dbReference type="GO" id="GO:0046872">
    <property type="term" value="F:metal ion binding"/>
    <property type="evidence" value="ECO:0007669"/>
    <property type="project" value="UniProtKB-KW"/>
</dbReference>
<protein>
    <submittedName>
        <fullName evidence="9">Rne/Rng family ribonuclease</fullName>
    </submittedName>
</protein>
<dbReference type="InterPro" id="IPR019307">
    <property type="entry name" value="RNA-bd_AU-1/RNase_E/G"/>
</dbReference>
<evidence type="ECO:0000256" key="1">
    <source>
        <dbReference type="ARBA" id="ARBA00001946"/>
    </source>
</evidence>
<dbReference type="Pfam" id="PF10150">
    <property type="entry name" value="RNase_E_G"/>
    <property type="match status" value="1"/>
</dbReference>
<dbReference type="GO" id="GO:0005737">
    <property type="term" value="C:cytoplasm"/>
    <property type="evidence" value="ECO:0007669"/>
    <property type="project" value="TreeGrafter"/>
</dbReference>
<dbReference type="Proteomes" id="UP000554286">
    <property type="component" value="Unassembled WGS sequence"/>
</dbReference>
<evidence type="ECO:0000313" key="9">
    <source>
        <dbReference type="EMBL" id="MBB4265154.1"/>
    </source>
</evidence>
<keyword evidence="3" id="KW-0479">Metal-binding</keyword>
<dbReference type="PANTHER" id="PTHR30001:SF1">
    <property type="entry name" value="RIBONUCLEASE E_G-LIKE PROTEIN, CHLOROPLASTIC"/>
    <property type="match status" value="1"/>
</dbReference>
<comment type="caution">
    <text evidence="9">The sequence shown here is derived from an EMBL/GenBank/DDBJ whole genome shotgun (WGS) entry which is preliminary data.</text>
</comment>
<keyword evidence="2" id="KW-0540">Nuclease</keyword>
<feature type="domain" description="RNA-binding protein AU-1/Ribonuclease E/G" evidence="8">
    <location>
        <begin position="139"/>
        <end position="387"/>
    </location>
</feature>
<evidence type="ECO:0000256" key="3">
    <source>
        <dbReference type="ARBA" id="ARBA00022723"/>
    </source>
</evidence>
<dbReference type="GO" id="GO:0004519">
    <property type="term" value="F:endonuclease activity"/>
    <property type="evidence" value="ECO:0007669"/>
    <property type="project" value="UniProtKB-KW"/>
</dbReference>
<dbReference type="InterPro" id="IPR004659">
    <property type="entry name" value="RNase_E/G"/>
</dbReference>
<keyword evidence="6" id="KW-0460">Magnesium</keyword>